<evidence type="ECO:0000313" key="1">
    <source>
        <dbReference type="EMBL" id="MCW4472264.1"/>
    </source>
</evidence>
<name>A0ABT3JVM1_9XANT</name>
<protein>
    <submittedName>
        <fullName evidence="1">Uncharacterized protein</fullName>
    </submittedName>
</protein>
<keyword evidence="2" id="KW-1185">Reference proteome</keyword>
<sequence length="222" mass="24265">MKLSAVRSMAKRNTLEVEHLLKAAKARTPGLRQELQQLSQELQWSATRHPRPGVHVVPLAKWAELAGCYAEHGFAGLAPLAGHRQDAGYVLALIEEVGNADAVHALLDFFQDVIADPAGDMEIAHAVAATCNRLFSFRHSPVVTDGQAQRLRDFLVSFCGHAEDQVHKAMAVYALRGVGDAQSIDFIGRQPRFQPPHEDAGKIAIKAIKKRLGSRQSFPLPA</sequence>
<reference evidence="1 2" key="1">
    <citation type="submission" date="2022-10" db="EMBL/GenBank/DDBJ databases">
        <title>Xanthomonas sp. H13-6.</title>
        <authorList>
            <person name="Liu X."/>
            <person name="Deng Z."/>
            <person name="Jiang Y."/>
            <person name="Yu T."/>
            <person name="Ai J."/>
        </authorList>
    </citation>
    <scope>NUCLEOTIDE SEQUENCE [LARGE SCALE GENOMIC DNA]</scope>
    <source>
        <strain evidence="1 2">H13-6</strain>
    </source>
</reference>
<dbReference type="EMBL" id="JAPCHY010000004">
    <property type="protein sequence ID" value="MCW4472264.1"/>
    <property type="molecule type" value="Genomic_DNA"/>
</dbReference>
<evidence type="ECO:0000313" key="2">
    <source>
        <dbReference type="Proteomes" id="UP001209922"/>
    </source>
</evidence>
<proteinExistence type="predicted"/>
<gene>
    <name evidence="1" type="ORF">OK345_07085</name>
</gene>
<dbReference type="Proteomes" id="UP001209922">
    <property type="component" value="Unassembled WGS sequence"/>
</dbReference>
<comment type="caution">
    <text evidence="1">The sequence shown here is derived from an EMBL/GenBank/DDBJ whole genome shotgun (WGS) entry which is preliminary data.</text>
</comment>
<accession>A0ABT3JVM1</accession>
<organism evidence="1 2">
    <name type="scientific">Xanthomonas chitinilytica</name>
    <dbReference type="NCBI Taxonomy" id="2989819"/>
    <lineage>
        <taxon>Bacteria</taxon>
        <taxon>Pseudomonadati</taxon>
        <taxon>Pseudomonadota</taxon>
        <taxon>Gammaproteobacteria</taxon>
        <taxon>Lysobacterales</taxon>
        <taxon>Lysobacteraceae</taxon>
        <taxon>Xanthomonas</taxon>
    </lineage>
</organism>
<dbReference type="RefSeq" id="WP_265127218.1">
    <property type="nucleotide sequence ID" value="NZ_JAPCHY010000004.1"/>
</dbReference>